<dbReference type="PANTHER" id="PTHR45747:SF4">
    <property type="entry name" value="HISTONE-LYSINE N-METHYLTRANSFERASE E(Z)"/>
    <property type="match status" value="1"/>
</dbReference>
<dbReference type="PROSITE" id="PS50280">
    <property type="entry name" value="SET"/>
    <property type="match status" value="1"/>
</dbReference>
<dbReference type="Pfam" id="PF00856">
    <property type="entry name" value="SET"/>
    <property type="match status" value="1"/>
</dbReference>
<dbReference type="AlphaFoldDB" id="A0A409W2N5"/>
<dbReference type="GO" id="GO:0031507">
    <property type="term" value="P:heterochromatin formation"/>
    <property type="evidence" value="ECO:0007669"/>
    <property type="project" value="TreeGrafter"/>
</dbReference>
<dbReference type="EMBL" id="NHYE01005441">
    <property type="protein sequence ID" value="PPQ72753.1"/>
    <property type="molecule type" value="Genomic_DNA"/>
</dbReference>
<feature type="region of interest" description="Disordered" evidence="3">
    <location>
        <begin position="50"/>
        <end position="70"/>
    </location>
</feature>
<evidence type="ECO:0000259" key="4">
    <source>
        <dbReference type="PROSITE" id="PS50280"/>
    </source>
</evidence>
<dbReference type="InParanoid" id="A0A409W2N5"/>
<keyword evidence="2" id="KW-0804">Transcription</keyword>
<feature type="region of interest" description="Disordered" evidence="3">
    <location>
        <begin position="1"/>
        <end position="25"/>
    </location>
</feature>
<dbReference type="GO" id="GO:0046976">
    <property type="term" value="F:histone H3K27 methyltransferase activity"/>
    <property type="evidence" value="ECO:0007669"/>
    <property type="project" value="TreeGrafter"/>
</dbReference>
<dbReference type="Gene3D" id="2.170.270.10">
    <property type="entry name" value="SET domain"/>
    <property type="match status" value="1"/>
</dbReference>
<dbReference type="InterPro" id="IPR046341">
    <property type="entry name" value="SET_dom_sf"/>
</dbReference>
<evidence type="ECO:0000313" key="6">
    <source>
        <dbReference type="Proteomes" id="UP000284706"/>
    </source>
</evidence>
<reference evidence="5 6" key="1">
    <citation type="journal article" date="2018" name="Evol. Lett.">
        <title>Horizontal gene cluster transfer increased hallucinogenic mushroom diversity.</title>
        <authorList>
            <person name="Reynolds H.T."/>
            <person name="Vijayakumar V."/>
            <person name="Gluck-Thaler E."/>
            <person name="Korotkin H.B."/>
            <person name="Matheny P.B."/>
            <person name="Slot J.C."/>
        </authorList>
    </citation>
    <scope>NUCLEOTIDE SEQUENCE [LARGE SCALE GENOMIC DNA]</scope>
    <source>
        <strain evidence="5 6">SRW20</strain>
    </source>
</reference>
<comment type="caution">
    <text evidence="5">The sequence shown here is derived from an EMBL/GenBank/DDBJ whole genome shotgun (WGS) entry which is preliminary data.</text>
</comment>
<dbReference type="GO" id="GO:0003682">
    <property type="term" value="F:chromatin binding"/>
    <property type="evidence" value="ECO:0007669"/>
    <property type="project" value="TreeGrafter"/>
</dbReference>
<dbReference type="OrthoDB" id="6141102at2759"/>
<feature type="domain" description="SET" evidence="4">
    <location>
        <begin position="352"/>
        <end position="466"/>
    </location>
</feature>
<dbReference type="SUPFAM" id="SSF82199">
    <property type="entry name" value="SET domain"/>
    <property type="match status" value="1"/>
</dbReference>
<protein>
    <recommendedName>
        <fullName evidence="4">SET domain-containing protein</fullName>
    </recommendedName>
</protein>
<name>A0A409W2N5_9AGAR</name>
<organism evidence="5 6">
    <name type="scientific">Gymnopilus dilepis</name>
    <dbReference type="NCBI Taxonomy" id="231916"/>
    <lineage>
        <taxon>Eukaryota</taxon>
        <taxon>Fungi</taxon>
        <taxon>Dikarya</taxon>
        <taxon>Basidiomycota</taxon>
        <taxon>Agaricomycotina</taxon>
        <taxon>Agaricomycetes</taxon>
        <taxon>Agaricomycetidae</taxon>
        <taxon>Agaricales</taxon>
        <taxon>Agaricineae</taxon>
        <taxon>Hymenogastraceae</taxon>
        <taxon>Gymnopilus</taxon>
    </lineage>
</organism>
<gene>
    <name evidence="5" type="ORF">CVT26_003033</name>
</gene>
<evidence type="ECO:0000256" key="3">
    <source>
        <dbReference type="SAM" id="MobiDB-lite"/>
    </source>
</evidence>
<dbReference type="InterPro" id="IPR045318">
    <property type="entry name" value="EZH1/2-like"/>
</dbReference>
<sequence length="512" mass="57375">MATDTLYRVPNSKDGSPKPTSELSTRANAIRDAVTEEYFSWSALDSDQALSSLAKPSRRPPPFPKLDETHNDAVTSPSGPYTQNFEVIDFDHHHDGRQTSKSTTLSVSSPAIKLEASFQPYPPYTYCAPASRNIFTGDDSHYMPFIPFADDKDYNYAADIDLYHYFAWQKSDSPRLNADEQVIALETLCRLASELKLLPKDLDEMQFFVVPCQEIISLPRKRDFPKWPPLVTNLKSILPEDVLSSDANNFVGFLNDFCANLNCLVPYCNPHEQEVVRGQVPGIVLPKISPDKILDMIASPCGSDCCLLPAPINVIASYWSDSDTQILSSVLRYAPDTSPCDLAIICRKPCRERTEVKESEFGLGLFLLENCEEGDLISEYVGEIIFEETIISRDLHAKHKGRSYVFDLNSTSSLDSAYYGNETRYINHRSPPNCSTKVRLVNGEHRIGVFANQPMIAGSELFIDYGPKFWMSSQQAQDSNAGGQEAEVEDLTTFLPLSKYVFDDPKDATYEP</sequence>
<dbReference type="Proteomes" id="UP000284706">
    <property type="component" value="Unassembled WGS sequence"/>
</dbReference>
<keyword evidence="6" id="KW-1185">Reference proteome</keyword>
<evidence type="ECO:0000313" key="5">
    <source>
        <dbReference type="EMBL" id="PPQ72753.1"/>
    </source>
</evidence>
<dbReference type="GO" id="GO:0035098">
    <property type="term" value="C:ESC/E(Z) complex"/>
    <property type="evidence" value="ECO:0007669"/>
    <property type="project" value="TreeGrafter"/>
</dbReference>
<evidence type="ECO:0000256" key="1">
    <source>
        <dbReference type="ARBA" id="ARBA00023015"/>
    </source>
</evidence>
<proteinExistence type="predicted"/>
<dbReference type="STRING" id="231916.A0A409W2N5"/>
<dbReference type="PANTHER" id="PTHR45747">
    <property type="entry name" value="HISTONE-LYSINE N-METHYLTRANSFERASE E(Z)"/>
    <property type="match status" value="1"/>
</dbReference>
<dbReference type="InterPro" id="IPR001214">
    <property type="entry name" value="SET_dom"/>
</dbReference>
<evidence type="ECO:0000256" key="2">
    <source>
        <dbReference type="ARBA" id="ARBA00023163"/>
    </source>
</evidence>
<accession>A0A409W2N5</accession>
<keyword evidence="1" id="KW-0805">Transcription regulation</keyword>
<dbReference type="SMART" id="SM00317">
    <property type="entry name" value="SET"/>
    <property type="match status" value="1"/>
</dbReference>